<keyword evidence="3 6" id="KW-0812">Transmembrane</keyword>
<dbReference type="CDD" id="cd03405">
    <property type="entry name" value="SPFH_HflC"/>
    <property type="match status" value="1"/>
</dbReference>
<dbReference type="eggNOG" id="COG0330">
    <property type="taxonomic scope" value="Bacteria"/>
</dbReference>
<dbReference type="GO" id="GO:0016020">
    <property type="term" value="C:membrane"/>
    <property type="evidence" value="ECO:0007669"/>
    <property type="project" value="UniProtKB-SubCell"/>
</dbReference>
<dbReference type="EMBL" id="CP002659">
    <property type="protein sequence ID" value="AEC01933.1"/>
    <property type="molecule type" value="Genomic_DNA"/>
</dbReference>
<organism evidence="8 9">
    <name type="scientific">Parasphaerochaeta coccoides (strain ATCC BAA-1237 / DSM 17374 / SPN1)</name>
    <name type="common">Sphaerochaeta coccoides</name>
    <dbReference type="NCBI Taxonomy" id="760011"/>
    <lineage>
        <taxon>Bacteria</taxon>
        <taxon>Pseudomonadati</taxon>
        <taxon>Spirochaetota</taxon>
        <taxon>Spirochaetia</taxon>
        <taxon>Spirochaetales</taxon>
        <taxon>Sphaerochaetaceae</taxon>
        <taxon>Parasphaerochaeta</taxon>
    </lineage>
</organism>
<comment type="function">
    <text evidence="5">HflC and HflK could regulate a protease.</text>
</comment>
<evidence type="ECO:0000256" key="4">
    <source>
        <dbReference type="ARBA" id="ARBA00022989"/>
    </source>
</evidence>
<dbReference type="PANTHER" id="PTHR42911:SF2">
    <property type="entry name" value="PROHIBITIN FAMILY PROTEIN"/>
    <property type="match status" value="1"/>
</dbReference>
<name>F4GLG3_PARC1</name>
<dbReference type="PANTHER" id="PTHR42911">
    <property type="entry name" value="MODULATOR OF FTSH PROTEASE HFLC"/>
    <property type="match status" value="1"/>
</dbReference>
<proteinExistence type="inferred from homology"/>
<dbReference type="SMART" id="SM00244">
    <property type="entry name" value="PHB"/>
    <property type="match status" value="1"/>
</dbReference>
<dbReference type="MEROPS" id="I87.001"/>
<sequence length="327" mass="37446">MKKLITTLVIIAVLFIIILVLGPFYKIEEGEQAVVTRFGKIVDTQLTAGLKFKMPIIDEVLVYPKKILSWDGDAQRIPTKENQFIWVDTTARWTIKDPGKFYESVKYIPNGVSRLDDVLDSTIRTIISENYLVEAVRNTNDINSMRVQEQVQSLENVEDAERLRNLTVTNTQQERISIGREGLSQLMLKMAEPFMDAYGIELVDIVIRQIRYSDDLTQSVYQRMIKERNQIAEAYRSYGRGQLAMWQGKTENDRKNILSGAYASSEAIKGKADAQASRIYAEAYSVDADFFKLWRSLESYKKTVPALDKILSTDMAYFDIMYGPTIP</sequence>
<dbReference type="AlphaFoldDB" id="F4GLG3"/>
<keyword evidence="4 6" id="KW-1133">Transmembrane helix</keyword>
<evidence type="ECO:0000256" key="1">
    <source>
        <dbReference type="ARBA" id="ARBA00004167"/>
    </source>
</evidence>
<evidence type="ECO:0000259" key="7">
    <source>
        <dbReference type="SMART" id="SM00244"/>
    </source>
</evidence>
<protein>
    <recommendedName>
        <fullName evidence="5">Protein HflC</fullName>
    </recommendedName>
</protein>
<evidence type="ECO:0000256" key="6">
    <source>
        <dbReference type="SAM" id="Phobius"/>
    </source>
</evidence>
<dbReference type="SUPFAM" id="SSF117892">
    <property type="entry name" value="Band 7/SPFH domain"/>
    <property type="match status" value="2"/>
</dbReference>
<dbReference type="OrthoDB" id="9809197at2"/>
<keyword evidence="9" id="KW-1185">Reference proteome</keyword>
<dbReference type="InterPro" id="IPR010200">
    <property type="entry name" value="HflC"/>
</dbReference>
<dbReference type="HOGENOM" id="CLU_059167_1_1_12"/>
<dbReference type="InterPro" id="IPR036013">
    <property type="entry name" value="Band_7/SPFH_dom_sf"/>
</dbReference>
<evidence type="ECO:0000256" key="5">
    <source>
        <dbReference type="PIRNR" id="PIRNR005651"/>
    </source>
</evidence>
<evidence type="ECO:0000256" key="2">
    <source>
        <dbReference type="ARBA" id="ARBA00007862"/>
    </source>
</evidence>
<comment type="similarity">
    <text evidence="2 5">Belongs to the band 7/mec-2 family. HflC subfamily.</text>
</comment>
<evidence type="ECO:0000313" key="9">
    <source>
        <dbReference type="Proteomes" id="UP000007939"/>
    </source>
</evidence>
<reference evidence="9" key="1">
    <citation type="submission" date="2011-04" db="EMBL/GenBank/DDBJ databases">
        <title>The complete genome of Spirochaeta coccoides DSM 17374.</title>
        <authorList>
            <person name="Lucas S."/>
            <person name="Copeland A."/>
            <person name="Lapidus A."/>
            <person name="Bruce D."/>
            <person name="Goodwin L."/>
            <person name="Pitluck S."/>
            <person name="Peters L."/>
            <person name="Kyrpides N."/>
            <person name="Mavromatis K."/>
            <person name="Pagani I."/>
            <person name="Ivanova N."/>
            <person name="Ovchinnikova G."/>
            <person name="Lu M."/>
            <person name="Detter J.C."/>
            <person name="Tapia R."/>
            <person name="Han C."/>
            <person name="Land M."/>
            <person name="Hauser L."/>
            <person name="Markowitz V."/>
            <person name="Cheng J.-F."/>
            <person name="Hugenholtz P."/>
            <person name="Woyke T."/>
            <person name="Wu D."/>
            <person name="Spring S."/>
            <person name="Schroeder M."/>
            <person name="Brambilla E."/>
            <person name="Klenk H.-P."/>
            <person name="Eisen J.A."/>
        </authorList>
    </citation>
    <scope>NUCLEOTIDE SEQUENCE [LARGE SCALE GENOMIC DNA]</scope>
    <source>
        <strain evidence="9">ATCC BAA-1237 / DSM 17374 / SPN1</strain>
    </source>
</reference>
<dbReference type="RefSeq" id="WP_013739329.1">
    <property type="nucleotide sequence ID" value="NC_015436.1"/>
</dbReference>
<keyword evidence="6" id="KW-0472">Membrane</keyword>
<dbReference type="Gene3D" id="3.30.479.30">
    <property type="entry name" value="Band 7 domain"/>
    <property type="match status" value="1"/>
</dbReference>
<dbReference type="NCBIfam" id="TIGR01932">
    <property type="entry name" value="hflC"/>
    <property type="match status" value="1"/>
</dbReference>
<dbReference type="KEGG" id="scc:Spico_0707"/>
<dbReference type="Proteomes" id="UP000007939">
    <property type="component" value="Chromosome"/>
</dbReference>
<evidence type="ECO:0000256" key="3">
    <source>
        <dbReference type="ARBA" id="ARBA00022692"/>
    </source>
</evidence>
<feature type="transmembrane region" description="Helical" evidence="6">
    <location>
        <begin position="7"/>
        <end position="25"/>
    </location>
</feature>
<reference evidence="8 9" key="2">
    <citation type="journal article" date="2012" name="Stand. Genomic Sci.">
        <title>Complete genome sequence of the termite hindgut bacterium Spirochaeta coccoides type strain (SPN1(T)), reclassification in the genus Sphaerochaeta as Sphaerochaeta coccoides comb. nov. and emendations of the family Spirochaetaceae and the genus Sphaerochaeta.</title>
        <authorList>
            <person name="Abt B."/>
            <person name="Han C."/>
            <person name="Scheuner C."/>
            <person name="Lu M."/>
            <person name="Lapidus A."/>
            <person name="Nolan M."/>
            <person name="Lucas S."/>
            <person name="Hammon N."/>
            <person name="Deshpande S."/>
            <person name="Cheng J.F."/>
            <person name="Tapia R."/>
            <person name="Goodwin L.A."/>
            <person name="Pitluck S."/>
            <person name="Liolios K."/>
            <person name="Pagani I."/>
            <person name="Ivanova N."/>
            <person name="Mavromatis K."/>
            <person name="Mikhailova N."/>
            <person name="Huntemann M."/>
            <person name="Pati A."/>
            <person name="Chen A."/>
            <person name="Palaniappan K."/>
            <person name="Land M."/>
            <person name="Hauser L."/>
            <person name="Brambilla E.M."/>
            <person name="Rohde M."/>
            <person name="Spring S."/>
            <person name="Gronow S."/>
            <person name="Goker M."/>
            <person name="Woyke T."/>
            <person name="Bristow J."/>
            <person name="Eisen J.A."/>
            <person name="Markowitz V."/>
            <person name="Hugenholtz P."/>
            <person name="Kyrpides N.C."/>
            <person name="Klenk H.P."/>
            <person name="Detter J.C."/>
        </authorList>
    </citation>
    <scope>NUCLEOTIDE SEQUENCE [LARGE SCALE GENOMIC DNA]</scope>
    <source>
        <strain evidence="9">ATCC BAA-1237 / DSM 17374 / SPN1</strain>
    </source>
</reference>
<comment type="subcellular location">
    <subcellularLocation>
        <location evidence="1">Membrane</location>
        <topology evidence="1">Single-pass membrane protein</topology>
    </subcellularLocation>
</comment>
<feature type="domain" description="Band 7" evidence="7">
    <location>
        <begin position="22"/>
        <end position="224"/>
    </location>
</feature>
<gene>
    <name evidence="8" type="ordered locus">Spico_0707</name>
</gene>
<accession>F4GLG3</accession>
<dbReference type="Pfam" id="PF01145">
    <property type="entry name" value="Band_7"/>
    <property type="match status" value="1"/>
</dbReference>
<evidence type="ECO:0000313" key="8">
    <source>
        <dbReference type="EMBL" id="AEC01933.1"/>
    </source>
</evidence>
<dbReference type="PIRSF" id="PIRSF005651">
    <property type="entry name" value="HflC"/>
    <property type="match status" value="1"/>
</dbReference>
<dbReference type="STRING" id="760011.Spico_0707"/>
<dbReference type="InterPro" id="IPR001107">
    <property type="entry name" value="Band_7"/>
</dbReference>